<proteinExistence type="predicted"/>
<feature type="non-terminal residue" evidence="2">
    <location>
        <position position="1"/>
    </location>
</feature>
<dbReference type="AlphaFoldDB" id="A0A0B6YQD1"/>
<organism evidence="2">
    <name type="scientific">Arion vulgaris</name>
    <dbReference type="NCBI Taxonomy" id="1028688"/>
    <lineage>
        <taxon>Eukaryota</taxon>
        <taxon>Metazoa</taxon>
        <taxon>Spiralia</taxon>
        <taxon>Lophotrochozoa</taxon>
        <taxon>Mollusca</taxon>
        <taxon>Gastropoda</taxon>
        <taxon>Heterobranchia</taxon>
        <taxon>Euthyneura</taxon>
        <taxon>Panpulmonata</taxon>
        <taxon>Eupulmonata</taxon>
        <taxon>Stylommatophora</taxon>
        <taxon>Helicina</taxon>
        <taxon>Arionoidea</taxon>
        <taxon>Arionidae</taxon>
        <taxon>Arion</taxon>
    </lineage>
</organism>
<gene>
    <name evidence="2" type="primary">ORF31547</name>
</gene>
<accession>A0A0B6YQD1</accession>
<feature type="compositionally biased region" description="Basic and acidic residues" evidence="1">
    <location>
        <begin position="27"/>
        <end position="39"/>
    </location>
</feature>
<evidence type="ECO:0000256" key="1">
    <source>
        <dbReference type="SAM" id="MobiDB-lite"/>
    </source>
</evidence>
<reference evidence="2" key="1">
    <citation type="submission" date="2014-12" db="EMBL/GenBank/DDBJ databases">
        <title>Insight into the proteome of Arion vulgaris.</title>
        <authorList>
            <person name="Aradska J."/>
            <person name="Bulat T."/>
            <person name="Smidak R."/>
            <person name="Sarate P."/>
            <person name="Gangsoo J."/>
            <person name="Sialana F."/>
            <person name="Bilban M."/>
            <person name="Lubec G."/>
        </authorList>
    </citation>
    <scope>NUCLEOTIDE SEQUENCE</scope>
    <source>
        <tissue evidence="2">Skin</tissue>
    </source>
</reference>
<name>A0A0B6YQD1_9EUPU</name>
<feature type="region of interest" description="Disordered" evidence="1">
    <location>
        <begin position="1"/>
        <end position="70"/>
    </location>
</feature>
<evidence type="ECO:0000313" key="2">
    <source>
        <dbReference type="EMBL" id="CEK57946.1"/>
    </source>
</evidence>
<sequence length="70" mass="7903">YGTSAISHETSERRRAVSASPVISQKVSHEHLTPKEMRKSTLTVDSRVQESQLPQIWSNSDSSQLHNQSR</sequence>
<feature type="compositionally biased region" description="Polar residues" evidence="1">
    <location>
        <begin position="40"/>
        <end position="70"/>
    </location>
</feature>
<protein>
    <submittedName>
        <fullName evidence="2">Uncharacterized protein</fullName>
    </submittedName>
</protein>
<dbReference type="EMBL" id="HACG01011081">
    <property type="protein sequence ID" value="CEK57946.1"/>
    <property type="molecule type" value="Transcribed_RNA"/>
</dbReference>
<feature type="non-terminal residue" evidence="2">
    <location>
        <position position="70"/>
    </location>
</feature>